<feature type="non-terminal residue" evidence="2">
    <location>
        <position position="96"/>
    </location>
</feature>
<evidence type="ECO:0000313" key="3">
    <source>
        <dbReference type="Proteomes" id="UP001152302"/>
    </source>
</evidence>
<proteinExistence type="predicted"/>
<gene>
    <name evidence="2" type="ORF">M4L21_15790</name>
</gene>
<dbReference type="EMBL" id="JAMBPX010000018">
    <property type="protein sequence ID" value="MDG0860752.1"/>
    <property type="molecule type" value="Genomic_DNA"/>
</dbReference>
<evidence type="ECO:0000313" key="2">
    <source>
        <dbReference type="EMBL" id="MDG0860752.1"/>
    </source>
</evidence>
<reference evidence="2" key="1">
    <citation type="submission" date="2022-05" db="EMBL/GenBank/DDBJ databases">
        <title>Comparative genomics of Staphylococcus equorum isolates.</title>
        <authorList>
            <person name="Luelf R.H."/>
        </authorList>
    </citation>
    <scope>NUCLEOTIDE SEQUENCE</scope>
    <source>
        <strain evidence="2">TMW 2.2343</strain>
    </source>
</reference>
<dbReference type="AlphaFoldDB" id="A0A9X4LC42"/>
<dbReference type="Proteomes" id="UP001152302">
    <property type="component" value="Unassembled WGS sequence"/>
</dbReference>
<feature type="compositionally biased region" description="Polar residues" evidence="1">
    <location>
        <begin position="83"/>
        <end position="96"/>
    </location>
</feature>
<feature type="compositionally biased region" description="Basic and acidic residues" evidence="1">
    <location>
        <begin position="48"/>
        <end position="61"/>
    </location>
</feature>
<feature type="compositionally biased region" description="Low complexity" evidence="1">
    <location>
        <begin position="70"/>
        <end position="82"/>
    </location>
</feature>
<protein>
    <submittedName>
        <fullName evidence="2">Uncharacterized protein</fullName>
    </submittedName>
</protein>
<accession>A0A9X4LC42</accession>
<comment type="caution">
    <text evidence="2">The sequence shown here is derived from an EMBL/GenBank/DDBJ whole genome shotgun (WGS) entry which is preliminary data.</text>
</comment>
<evidence type="ECO:0000256" key="1">
    <source>
        <dbReference type="SAM" id="MobiDB-lite"/>
    </source>
</evidence>
<organism evidence="2 3">
    <name type="scientific">Staphylococcus equorum</name>
    <dbReference type="NCBI Taxonomy" id="246432"/>
    <lineage>
        <taxon>Bacteria</taxon>
        <taxon>Bacillati</taxon>
        <taxon>Bacillota</taxon>
        <taxon>Bacilli</taxon>
        <taxon>Bacillales</taxon>
        <taxon>Staphylococcaceae</taxon>
        <taxon>Staphylococcus</taxon>
    </lineage>
</organism>
<name>A0A9X4LC42_9STAP</name>
<feature type="compositionally biased region" description="Polar residues" evidence="1">
    <location>
        <begin position="38"/>
        <end position="47"/>
    </location>
</feature>
<feature type="region of interest" description="Disordered" evidence="1">
    <location>
        <begin position="38"/>
        <end position="96"/>
    </location>
</feature>
<sequence length="96" mass="10487">MKKHISHKFVASSFAIALSATLISKPTLGAEIELNEYNKNTPMNNTNLDHKRSNIADRDKNVQNSTKPINNSSENEAPSNSNQIDNKTSGDATTDS</sequence>